<proteinExistence type="predicted"/>
<organism evidence="1 2">
    <name type="scientific">Elysia marginata</name>
    <dbReference type="NCBI Taxonomy" id="1093978"/>
    <lineage>
        <taxon>Eukaryota</taxon>
        <taxon>Metazoa</taxon>
        <taxon>Spiralia</taxon>
        <taxon>Lophotrochozoa</taxon>
        <taxon>Mollusca</taxon>
        <taxon>Gastropoda</taxon>
        <taxon>Heterobranchia</taxon>
        <taxon>Euthyneura</taxon>
        <taxon>Panpulmonata</taxon>
        <taxon>Sacoglossa</taxon>
        <taxon>Placobranchoidea</taxon>
        <taxon>Plakobranchidae</taxon>
        <taxon>Elysia</taxon>
    </lineage>
</organism>
<dbReference type="Proteomes" id="UP000762676">
    <property type="component" value="Unassembled WGS sequence"/>
</dbReference>
<comment type="caution">
    <text evidence="1">The sequence shown here is derived from an EMBL/GenBank/DDBJ whole genome shotgun (WGS) entry which is preliminary data.</text>
</comment>
<keyword evidence="2" id="KW-1185">Reference proteome</keyword>
<dbReference type="SUPFAM" id="SSF50494">
    <property type="entry name" value="Trypsin-like serine proteases"/>
    <property type="match status" value="1"/>
</dbReference>
<sequence>MPGRHECAIFTSREHEAADSCWGYKNFEKNPGHKNFISVQDFKDNYLPRLQSDDQREKFRSCIDMTVRLRVDCTSQARPDDDDMAEYRGNSIMRVGTGFVRDVDEPKYGEPCVFPKCGGNVARKQRRFRVWTAKHVVYNTEEARKTKIDFFYDDDSCDRDGRMKSVWGVEVTGSRPDKDWCLMDCVTCDEDLGERIEEFDSRYVVDDKQNFRDLSQLGLLPSGGKYFNPVLIVSHPHGQPKKITVGVVTYLDKENDRLGYNTPTCPGSSGAGVFRSGRLLWLSVHSGSFSKTSTENKHRLNDFQRLFRKLRGHKTEQEQINFGYV</sequence>
<dbReference type="AlphaFoldDB" id="A0AAV4HE44"/>
<evidence type="ECO:0000313" key="2">
    <source>
        <dbReference type="Proteomes" id="UP000762676"/>
    </source>
</evidence>
<name>A0AAV4HE44_9GAST</name>
<protein>
    <recommendedName>
        <fullName evidence="3">Peptidase S1 domain-containing protein</fullName>
    </recommendedName>
</protein>
<dbReference type="Pfam" id="PF13365">
    <property type="entry name" value="Trypsin_2"/>
    <property type="match status" value="1"/>
</dbReference>
<accession>A0AAV4HE44</accession>
<evidence type="ECO:0008006" key="3">
    <source>
        <dbReference type="Google" id="ProtNLM"/>
    </source>
</evidence>
<gene>
    <name evidence="1" type="ORF">ElyMa_000959800</name>
</gene>
<evidence type="ECO:0000313" key="1">
    <source>
        <dbReference type="EMBL" id="GFR96101.1"/>
    </source>
</evidence>
<dbReference type="EMBL" id="BMAT01001960">
    <property type="protein sequence ID" value="GFR96101.1"/>
    <property type="molecule type" value="Genomic_DNA"/>
</dbReference>
<dbReference type="InterPro" id="IPR009003">
    <property type="entry name" value="Peptidase_S1_PA"/>
</dbReference>
<reference evidence="1 2" key="1">
    <citation type="journal article" date="2021" name="Elife">
        <title>Chloroplast acquisition without the gene transfer in kleptoplastic sea slugs, Plakobranchus ocellatus.</title>
        <authorList>
            <person name="Maeda T."/>
            <person name="Takahashi S."/>
            <person name="Yoshida T."/>
            <person name="Shimamura S."/>
            <person name="Takaki Y."/>
            <person name="Nagai Y."/>
            <person name="Toyoda A."/>
            <person name="Suzuki Y."/>
            <person name="Arimoto A."/>
            <person name="Ishii H."/>
            <person name="Satoh N."/>
            <person name="Nishiyama T."/>
            <person name="Hasebe M."/>
            <person name="Maruyama T."/>
            <person name="Minagawa J."/>
            <person name="Obokata J."/>
            <person name="Shigenobu S."/>
        </authorList>
    </citation>
    <scope>NUCLEOTIDE SEQUENCE [LARGE SCALE GENOMIC DNA]</scope>
</reference>